<name>A0A9P8Q879_WICPI</name>
<dbReference type="InterPro" id="IPR006976">
    <property type="entry name" value="VanZ-like"/>
</dbReference>
<feature type="transmembrane region" description="Helical" evidence="1">
    <location>
        <begin position="88"/>
        <end position="108"/>
    </location>
</feature>
<reference evidence="3" key="1">
    <citation type="journal article" date="2021" name="Open Biol.">
        <title>Shared evolutionary footprints suggest mitochondrial oxidative damage underlies multiple complex I losses in fungi.</title>
        <authorList>
            <person name="Schikora-Tamarit M.A."/>
            <person name="Marcet-Houben M."/>
            <person name="Nosek J."/>
            <person name="Gabaldon T."/>
        </authorList>
    </citation>
    <scope>NUCLEOTIDE SEQUENCE</scope>
    <source>
        <strain evidence="3">CBS2887</strain>
    </source>
</reference>
<feature type="transmembrane region" description="Helical" evidence="1">
    <location>
        <begin position="34"/>
        <end position="50"/>
    </location>
</feature>
<keyword evidence="1" id="KW-0812">Transmembrane</keyword>
<accession>A0A9P8Q879</accession>
<sequence>MRIRPSILLAFLLGLLFAAYLGFAELSLPNDKLVHFLTFFTLTALFYWLFETSHTRYIRNVTLLVCTLGAGVGSEFVQSLVPYRTFDFKDIICNVFGSGLAVVLSQIWHKRLLVKRRELRYLQLRQSIPDELDDEEMNVGLQFELNSNHGDNEGGLGNNTNTTIGRLSNDLAIFDSIPEDELEDAEEEAQQQQQQGVVNLLNVAPEPVNPQRVL</sequence>
<keyword evidence="4" id="KW-1185">Reference proteome</keyword>
<comment type="caution">
    <text evidence="3">The sequence shown here is derived from an EMBL/GenBank/DDBJ whole genome shotgun (WGS) entry which is preliminary data.</text>
</comment>
<dbReference type="Proteomes" id="UP000774326">
    <property type="component" value="Unassembled WGS sequence"/>
</dbReference>
<keyword evidence="1" id="KW-1133">Transmembrane helix</keyword>
<evidence type="ECO:0000256" key="1">
    <source>
        <dbReference type="SAM" id="Phobius"/>
    </source>
</evidence>
<dbReference type="PANTHER" id="PTHR28008:SF1">
    <property type="entry name" value="DOMAIN PROTEIN, PUTATIVE (AFU_ORTHOLOGUE AFUA_3G10980)-RELATED"/>
    <property type="match status" value="1"/>
</dbReference>
<gene>
    <name evidence="3" type="ORF">WICPIJ_004158</name>
</gene>
<dbReference type="EMBL" id="JAEUBG010002296">
    <property type="protein sequence ID" value="KAH3684855.1"/>
    <property type="molecule type" value="Genomic_DNA"/>
</dbReference>
<reference evidence="3" key="2">
    <citation type="submission" date="2021-01" db="EMBL/GenBank/DDBJ databases">
        <authorList>
            <person name="Schikora-Tamarit M.A."/>
        </authorList>
    </citation>
    <scope>NUCLEOTIDE SEQUENCE</scope>
    <source>
        <strain evidence="3">CBS2887</strain>
    </source>
</reference>
<dbReference type="AlphaFoldDB" id="A0A9P8Q879"/>
<evidence type="ECO:0000313" key="4">
    <source>
        <dbReference type="Proteomes" id="UP000774326"/>
    </source>
</evidence>
<evidence type="ECO:0000259" key="2">
    <source>
        <dbReference type="Pfam" id="PF04892"/>
    </source>
</evidence>
<feature type="domain" description="VanZ-like" evidence="2">
    <location>
        <begin position="32"/>
        <end position="108"/>
    </location>
</feature>
<evidence type="ECO:0000313" key="3">
    <source>
        <dbReference type="EMBL" id="KAH3684855.1"/>
    </source>
</evidence>
<dbReference type="OrthoDB" id="63581at2759"/>
<dbReference type="Pfam" id="PF04892">
    <property type="entry name" value="VanZ"/>
    <property type="match status" value="1"/>
</dbReference>
<proteinExistence type="predicted"/>
<organism evidence="3 4">
    <name type="scientific">Wickerhamomyces pijperi</name>
    <name type="common">Yeast</name>
    <name type="synonym">Pichia pijperi</name>
    <dbReference type="NCBI Taxonomy" id="599730"/>
    <lineage>
        <taxon>Eukaryota</taxon>
        <taxon>Fungi</taxon>
        <taxon>Dikarya</taxon>
        <taxon>Ascomycota</taxon>
        <taxon>Saccharomycotina</taxon>
        <taxon>Saccharomycetes</taxon>
        <taxon>Phaffomycetales</taxon>
        <taxon>Wickerhamomycetaceae</taxon>
        <taxon>Wickerhamomyces</taxon>
    </lineage>
</organism>
<keyword evidence="1" id="KW-0472">Membrane</keyword>
<dbReference type="NCBIfam" id="NF037970">
    <property type="entry name" value="vanZ_1"/>
    <property type="match status" value="1"/>
</dbReference>
<feature type="transmembrane region" description="Helical" evidence="1">
    <location>
        <begin position="57"/>
        <end position="76"/>
    </location>
</feature>
<dbReference type="PANTHER" id="PTHR28008">
    <property type="entry name" value="DOMAIN PROTEIN, PUTATIVE (AFU_ORTHOLOGUE AFUA_3G10980)-RELATED"/>
    <property type="match status" value="1"/>
</dbReference>
<protein>
    <recommendedName>
        <fullName evidence="2">VanZ-like domain-containing protein</fullName>
    </recommendedName>
</protein>